<dbReference type="Proteomes" id="UP001590950">
    <property type="component" value="Unassembled WGS sequence"/>
</dbReference>
<reference evidence="5 6" key="1">
    <citation type="submission" date="2024-09" db="EMBL/GenBank/DDBJ databases">
        <title>Rethinking Asexuality: The Enigmatic Case of Functional Sexual Genes in Lepraria (Stereocaulaceae).</title>
        <authorList>
            <person name="Doellman M."/>
            <person name="Sun Y."/>
            <person name="Barcenas-Pena A."/>
            <person name="Lumbsch H.T."/>
            <person name="Grewe F."/>
        </authorList>
    </citation>
    <scope>NUCLEOTIDE SEQUENCE [LARGE SCALE GENOMIC DNA]</scope>
    <source>
        <strain evidence="5 6">Mercado 3170</strain>
    </source>
</reference>
<comment type="similarity">
    <text evidence="1 4">Belongs to the short-chain dehydrogenases/reductases (SDR) family.</text>
</comment>
<evidence type="ECO:0000256" key="2">
    <source>
        <dbReference type="ARBA" id="ARBA00022857"/>
    </source>
</evidence>
<dbReference type="SUPFAM" id="SSF51735">
    <property type="entry name" value="NAD(P)-binding Rossmann-fold domains"/>
    <property type="match status" value="1"/>
</dbReference>
<dbReference type="PRINTS" id="PR00081">
    <property type="entry name" value="GDHRDH"/>
</dbReference>
<accession>A0ABR3ZZD5</accession>
<dbReference type="Pfam" id="PF00106">
    <property type="entry name" value="adh_short"/>
    <property type="match status" value="1"/>
</dbReference>
<dbReference type="InterPro" id="IPR002347">
    <property type="entry name" value="SDR_fam"/>
</dbReference>
<keyword evidence="3" id="KW-0560">Oxidoreductase</keyword>
<gene>
    <name evidence="5" type="ORF">N7G274_009123</name>
</gene>
<dbReference type="InterPro" id="IPR036291">
    <property type="entry name" value="NAD(P)-bd_dom_sf"/>
</dbReference>
<sequence length="272" mass="29273">MSHPVVAIVTGANRGIGKAIVESLIKTSQGNLILYATSRKGFDMGFNTVSDTQIRYPALDIADLGSIRNLAKAIYQDHEAIDVLINNAGVNLDNDYTPENVKATLDTNVRGTLHMCQAFIPLMRKGGRIVNISSTGSSLDQYSGAIQQRFRSPEMSLEDLELIMQEYQNCADNGSESANGWPRKSYSVSKACINALTAILAKANPSLAINACCPGWVDTDMGKMVGSRPAKAPVDGAKIPIRLAFGDIDGVTGRYWGNPSIADKGCGQVMEW</sequence>
<proteinExistence type="inferred from homology"/>
<evidence type="ECO:0000256" key="4">
    <source>
        <dbReference type="RuleBase" id="RU000363"/>
    </source>
</evidence>
<dbReference type="EMBL" id="JBEFKJ010000034">
    <property type="protein sequence ID" value="KAL2038175.1"/>
    <property type="molecule type" value="Genomic_DNA"/>
</dbReference>
<evidence type="ECO:0000313" key="5">
    <source>
        <dbReference type="EMBL" id="KAL2038175.1"/>
    </source>
</evidence>
<dbReference type="PRINTS" id="PR00080">
    <property type="entry name" value="SDRFAMILY"/>
</dbReference>
<keyword evidence="6" id="KW-1185">Reference proteome</keyword>
<protein>
    <recommendedName>
        <fullName evidence="7">NAD(P)-binding protein</fullName>
    </recommendedName>
</protein>
<dbReference type="PANTHER" id="PTHR43963:SF6">
    <property type="entry name" value="CHAIN DEHYDROGENASE FAMILY PROTEIN, PUTATIVE (AFU_ORTHOLOGUE AFUA_3G15350)-RELATED"/>
    <property type="match status" value="1"/>
</dbReference>
<evidence type="ECO:0000313" key="6">
    <source>
        <dbReference type="Proteomes" id="UP001590950"/>
    </source>
</evidence>
<name>A0ABR3ZZD5_9LECA</name>
<evidence type="ECO:0000256" key="3">
    <source>
        <dbReference type="ARBA" id="ARBA00023002"/>
    </source>
</evidence>
<evidence type="ECO:0008006" key="7">
    <source>
        <dbReference type="Google" id="ProtNLM"/>
    </source>
</evidence>
<keyword evidence="2" id="KW-0521">NADP</keyword>
<dbReference type="PANTHER" id="PTHR43963">
    <property type="entry name" value="CARBONYL REDUCTASE 1-RELATED"/>
    <property type="match status" value="1"/>
</dbReference>
<organism evidence="5 6">
    <name type="scientific">Stereocaulon virgatum</name>
    <dbReference type="NCBI Taxonomy" id="373712"/>
    <lineage>
        <taxon>Eukaryota</taxon>
        <taxon>Fungi</taxon>
        <taxon>Dikarya</taxon>
        <taxon>Ascomycota</taxon>
        <taxon>Pezizomycotina</taxon>
        <taxon>Lecanoromycetes</taxon>
        <taxon>OSLEUM clade</taxon>
        <taxon>Lecanoromycetidae</taxon>
        <taxon>Lecanorales</taxon>
        <taxon>Lecanorineae</taxon>
        <taxon>Stereocaulaceae</taxon>
        <taxon>Stereocaulon</taxon>
    </lineage>
</organism>
<evidence type="ECO:0000256" key="1">
    <source>
        <dbReference type="ARBA" id="ARBA00006484"/>
    </source>
</evidence>
<comment type="caution">
    <text evidence="5">The sequence shown here is derived from an EMBL/GenBank/DDBJ whole genome shotgun (WGS) entry which is preliminary data.</text>
</comment>
<dbReference type="Gene3D" id="3.40.50.720">
    <property type="entry name" value="NAD(P)-binding Rossmann-like Domain"/>
    <property type="match status" value="1"/>
</dbReference>